<dbReference type="PANTHER" id="PTHR33223:SF8">
    <property type="entry name" value="OS04G0172440 PROTEIN"/>
    <property type="match status" value="1"/>
</dbReference>
<dbReference type="PANTHER" id="PTHR33223">
    <property type="entry name" value="CCHC-TYPE DOMAIN-CONTAINING PROTEIN"/>
    <property type="match status" value="1"/>
</dbReference>
<organism evidence="1 2">
    <name type="scientific">Solanum pinnatisectum</name>
    <name type="common">tansyleaf nightshade</name>
    <dbReference type="NCBI Taxonomy" id="50273"/>
    <lineage>
        <taxon>Eukaryota</taxon>
        <taxon>Viridiplantae</taxon>
        <taxon>Streptophyta</taxon>
        <taxon>Embryophyta</taxon>
        <taxon>Tracheophyta</taxon>
        <taxon>Spermatophyta</taxon>
        <taxon>Magnoliopsida</taxon>
        <taxon>eudicotyledons</taxon>
        <taxon>Gunneridae</taxon>
        <taxon>Pentapetalae</taxon>
        <taxon>asterids</taxon>
        <taxon>lamiids</taxon>
        <taxon>Solanales</taxon>
        <taxon>Solanaceae</taxon>
        <taxon>Solanoideae</taxon>
        <taxon>Solaneae</taxon>
        <taxon>Solanum</taxon>
    </lineage>
</organism>
<dbReference type="AlphaFoldDB" id="A0AAV9LYR0"/>
<keyword evidence="2" id="KW-1185">Reference proteome</keyword>
<evidence type="ECO:0008006" key="3">
    <source>
        <dbReference type="Google" id="ProtNLM"/>
    </source>
</evidence>
<dbReference type="Proteomes" id="UP001311915">
    <property type="component" value="Unassembled WGS sequence"/>
</dbReference>
<name>A0AAV9LYR0_9SOLN</name>
<proteinExistence type="predicted"/>
<protein>
    <recommendedName>
        <fullName evidence="3">Retrotransposon gag domain-containing protein</fullName>
    </recommendedName>
</protein>
<evidence type="ECO:0000313" key="1">
    <source>
        <dbReference type="EMBL" id="KAK4730139.1"/>
    </source>
</evidence>
<comment type="caution">
    <text evidence="1">The sequence shown here is derived from an EMBL/GenBank/DDBJ whole genome shotgun (WGS) entry which is preliminary data.</text>
</comment>
<gene>
    <name evidence="1" type="ORF">R3W88_023127</name>
</gene>
<dbReference type="EMBL" id="JAWPEI010000004">
    <property type="protein sequence ID" value="KAK4730139.1"/>
    <property type="molecule type" value="Genomic_DNA"/>
</dbReference>
<evidence type="ECO:0000313" key="2">
    <source>
        <dbReference type="Proteomes" id="UP001311915"/>
    </source>
</evidence>
<sequence length="178" mass="21067">MEKVARLKEDASINAQLHVLRKALKCLQVTRGVESLDSDDLCIHLDIDMPIGYKPPKFDMFDGKGDPHTHLRAYCDKLVGVGRNEKLRMKLFIRSLSREALTWYTRQDPRKWRDLQEMAEDFMNRFRFNTEIIADNFSLTNIQIKPSENFQEYVRRWRTEAARVQPPLDESELSKYFI</sequence>
<reference evidence="1 2" key="1">
    <citation type="submission" date="2023-10" db="EMBL/GenBank/DDBJ databases">
        <title>Genome-Wide Identification Analysis in wild type Solanum Pinnatisectum Reveals Some Genes Defensing Phytophthora Infestans.</title>
        <authorList>
            <person name="Sun C."/>
        </authorList>
    </citation>
    <scope>NUCLEOTIDE SEQUENCE [LARGE SCALE GENOMIC DNA]</scope>
    <source>
        <strain evidence="1">LQN</strain>
        <tissue evidence="1">Leaf</tissue>
    </source>
</reference>
<accession>A0AAV9LYR0</accession>